<evidence type="ECO:0000256" key="1">
    <source>
        <dbReference type="ARBA" id="ARBA00023015"/>
    </source>
</evidence>
<dbReference type="Gene3D" id="1.10.10.60">
    <property type="entry name" value="Homeodomain-like"/>
    <property type="match status" value="1"/>
</dbReference>
<keyword evidence="3" id="KW-0804">Transcription</keyword>
<accession>A0A009HS42</accession>
<dbReference type="RefSeq" id="WP_002055849.1">
    <property type="nucleotide sequence ID" value="NZ_JEWH01000006.1"/>
</dbReference>
<dbReference type="Proteomes" id="UP000020595">
    <property type="component" value="Unassembled WGS sequence"/>
</dbReference>
<dbReference type="PATRIC" id="fig|1310613.3.peg.807"/>
<dbReference type="InterPro" id="IPR018060">
    <property type="entry name" value="HTH_AraC"/>
</dbReference>
<dbReference type="SUPFAM" id="SSF46689">
    <property type="entry name" value="Homeodomain-like"/>
    <property type="match status" value="1"/>
</dbReference>
<dbReference type="SMART" id="SM00342">
    <property type="entry name" value="HTH_ARAC"/>
    <property type="match status" value="1"/>
</dbReference>
<dbReference type="Pfam" id="PF12625">
    <property type="entry name" value="Arabinose_bd"/>
    <property type="match status" value="1"/>
</dbReference>
<dbReference type="GO" id="GO:0003700">
    <property type="term" value="F:DNA-binding transcription factor activity"/>
    <property type="evidence" value="ECO:0007669"/>
    <property type="project" value="InterPro"/>
</dbReference>
<gene>
    <name evidence="5" type="ORF">J512_0847</name>
</gene>
<proteinExistence type="predicted"/>
<dbReference type="AlphaFoldDB" id="A0A009HS42"/>
<reference evidence="5 6" key="1">
    <citation type="submission" date="2014-02" db="EMBL/GenBank/DDBJ databases">
        <title>Comparative genomics and transcriptomics to identify genetic mechanisms underlying the emergence of carbapenem resistant Acinetobacter baumannii (CRAb).</title>
        <authorList>
            <person name="Harris A.D."/>
            <person name="Johnson K.J."/>
            <person name="George J."/>
            <person name="Shefchek K."/>
            <person name="Daugherty S.C."/>
            <person name="Parankush S."/>
            <person name="Sadzewicz L."/>
            <person name="Tallon L."/>
            <person name="Sengamalay N."/>
            <person name="Hazen T.H."/>
            <person name="Rasko D.A."/>
        </authorList>
    </citation>
    <scope>NUCLEOTIDE SEQUENCE [LARGE SCALE GENOMIC DNA]</scope>
    <source>
        <strain evidence="5 6">1295743</strain>
    </source>
</reference>
<comment type="caution">
    <text evidence="5">The sequence shown here is derived from an EMBL/GenBank/DDBJ whole genome shotgun (WGS) entry which is preliminary data.</text>
</comment>
<evidence type="ECO:0000313" key="6">
    <source>
        <dbReference type="Proteomes" id="UP000020595"/>
    </source>
</evidence>
<evidence type="ECO:0000256" key="2">
    <source>
        <dbReference type="ARBA" id="ARBA00023125"/>
    </source>
</evidence>
<keyword evidence="1" id="KW-0805">Transcription regulation</keyword>
<dbReference type="PANTHER" id="PTHR47894">
    <property type="entry name" value="HTH-TYPE TRANSCRIPTIONAL REGULATOR GADX"/>
    <property type="match status" value="1"/>
</dbReference>
<evidence type="ECO:0000256" key="3">
    <source>
        <dbReference type="ARBA" id="ARBA00023163"/>
    </source>
</evidence>
<feature type="domain" description="HTH araC/xylS-type" evidence="4">
    <location>
        <begin position="234"/>
        <end position="336"/>
    </location>
</feature>
<dbReference type="PANTHER" id="PTHR47894:SF1">
    <property type="entry name" value="HTH-TYPE TRANSCRIPTIONAL REGULATOR VQSM"/>
    <property type="match status" value="1"/>
</dbReference>
<dbReference type="Pfam" id="PF12833">
    <property type="entry name" value="HTH_18"/>
    <property type="match status" value="1"/>
</dbReference>
<dbReference type="EMBL" id="JEWH01000006">
    <property type="protein sequence ID" value="EXB07017.1"/>
    <property type="molecule type" value="Genomic_DNA"/>
</dbReference>
<dbReference type="InterPro" id="IPR009057">
    <property type="entry name" value="Homeodomain-like_sf"/>
</dbReference>
<protein>
    <submittedName>
        <fullName evidence="5">Bacterial regulatory helix-turn-helix s, AraC family protein</fullName>
    </submittedName>
</protein>
<keyword evidence="2" id="KW-0238">DNA-binding</keyword>
<dbReference type="GO" id="GO:0005829">
    <property type="term" value="C:cytosol"/>
    <property type="evidence" value="ECO:0007669"/>
    <property type="project" value="TreeGrafter"/>
</dbReference>
<sequence>MVVQSSLSKGTISIALVHEALSAAYAKGLNTQIILNKAGIPAELLMTPKARVPVATYAQLWIELANAMDDEFFGMDSHPMRRGSYKLLTKLVSTAETLEKALYDILKFFNFVLDDIRGELIREQEKAYLVIHDQEQPKRMFTYATFLMLVHGLMCWLVDQRISLNSIAVRCPKPNDIQDYLVRFCEDIDFNAEINQIEFDAHYLDIKIKKDKKALYDFLEQTPQNLLVRFKNENALSVVIRRHLLKLHPAEWPELKDVAQQLNISEATVQRRLKHEGVSYQQIKNEIRCDIAIERLSKSNDSIQDISEDLNFHDPSAFHRAFKKWTGVSPGAYRDNLTTFKQ</sequence>
<organism evidence="5 6">
    <name type="scientific">Acinetobacter baumannii (strain 1295743)</name>
    <dbReference type="NCBI Taxonomy" id="1310613"/>
    <lineage>
        <taxon>Bacteria</taxon>
        <taxon>Pseudomonadati</taxon>
        <taxon>Pseudomonadota</taxon>
        <taxon>Gammaproteobacteria</taxon>
        <taxon>Moraxellales</taxon>
        <taxon>Moraxellaceae</taxon>
        <taxon>Acinetobacter</taxon>
        <taxon>Acinetobacter calcoaceticus/baumannii complex</taxon>
    </lineage>
</organism>
<dbReference type="GO" id="GO:0000976">
    <property type="term" value="F:transcription cis-regulatory region binding"/>
    <property type="evidence" value="ECO:0007669"/>
    <property type="project" value="TreeGrafter"/>
</dbReference>
<dbReference type="PROSITE" id="PS01124">
    <property type="entry name" value="HTH_ARAC_FAMILY_2"/>
    <property type="match status" value="1"/>
</dbReference>
<evidence type="ECO:0000259" key="4">
    <source>
        <dbReference type="PROSITE" id="PS01124"/>
    </source>
</evidence>
<evidence type="ECO:0000313" key="5">
    <source>
        <dbReference type="EMBL" id="EXB07017.1"/>
    </source>
</evidence>
<name>A0A009HS42_ACIB9</name>
<dbReference type="InterPro" id="IPR032687">
    <property type="entry name" value="AraC-type_N"/>
</dbReference>